<dbReference type="OrthoDB" id="21595at2759"/>
<evidence type="ECO:0000313" key="1">
    <source>
        <dbReference type="EMBL" id="KAF9624342.1"/>
    </source>
</evidence>
<evidence type="ECO:0000313" key="2">
    <source>
        <dbReference type="Proteomes" id="UP000631114"/>
    </source>
</evidence>
<comment type="caution">
    <text evidence="1">The sequence shown here is derived from an EMBL/GenBank/DDBJ whole genome shotgun (WGS) entry which is preliminary data.</text>
</comment>
<dbReference type="AlphaFoldDB" id="A0A835IXB2"/>
<organism evidence="1 2">
    <name type="scientific">Coptis chinensis</name>
    <dbReference type="NCBI Taxonomy" id="261450"/>
    <lineage>
        <taxon>Eukaryota</taxon>
        <taxon>Viridiplantae</taxon>
        <taxon>Streptophyta</taxon>
        <taxon>Embryophyta</taxon>
        <taxon>Tracheophyta</taxon>
        <taxon>Spermatophyta</taxon>
        <taxon>Magnoliopsida</taxon>
        <taxon>Ranunculales</taxon>
        <taxon>Ranunculaceae</taxon>
        <taxon>Coptidoideae</taxon>
        <taxon>Coptis</taxon>
    </lineage>
</organism>
<sequence length="225" mass="24714">SLRTPIPAEAKLAPTSSLRPRYWAFDNGKHYDSCSEESDSNYQVFGYYSPASTISCVGASLLNSDAESSPRGNTLDVENFYLSQSYQSGDQDEEIDRRSHGSYGLLESLDALNLLNDSNRLSDTLPGGMLSPSCLDCQINARILEATFHEPHSIYKTTTSQLGRVAFEEVEDASSASSELCDLDDTNLEINFEGKHAFSNPYIVLPQHSLILSFSCLMKSMDAGP</sequence>
<proteinExistence type="predicted"/>
<dbReference type="Proteomes" id="UP000631114">
    <property type="component" value="Unassembled WGS sequence"/>
</dbReference>
<dbReference type="EMBL" id="JADFTS010000001">
    <property type="protein sequence ID" value="KAF9624342.1"/>
    <property type="molecule type" value="Genomic_DNA"/>
</dbReference>
<reference evidence="1 2" key="1">
    <citation type="submission" date="2020-10" db="EMBL/GenBank/DDBJ databases">
        <title>The Coptis chinensis genome and diversification of protoberbering-type alkaloids.</title>
        <authorList>
            <person name="Wang B."/>
            <person name="Shu S."/>
            <person name="Song C."/>
            <person name="Liu Y."/>
        </authorList>
    </citation>
    <scope>NUCLEOTIDE SEQUENCE [LARGE SCALE GENOMIC DNA]</scope>
    <source>
        <strain evidence="1">HL-2020</strain>
        <tissue evidence="1">Leaf</tissue>
    </source>
</reference>
<name>A0A835IXB2_9MAGN</name>
<keyword evidence="2" id="KW-1185">Reference proteome</keyword>
<feature type="non-terminal residue" evidence="1">
    <location>
        <position position="225"/>
    </location>
</feature>
<protein>
    <submittedName>
        <fullName evidence="1">Uncharacterized protein</fullName>
    </submittedName>
</protein>
<accession>A0A835IXB2</accession>
<gene>
    <name evidence="1" type="ORF">IFM89_009625</name>
</gene>